<evidence type="ECO:0000313" key="2">
    <source>
        <dbReference type="EMBL" id="KAK8896738.1"/>
    </source>
</evidence>
<accession>A0ABR2L042</accession>
<protein>
    <submittedName>
        <fullName evidence="2">Uncharacterized protein</fullName>
    </submittedName>
</protein>
<comment type="caution">
    <text evidence="2">The sequence shown here is derived from an EMBL/GenBank/DDBJ whole genome shotgun (WGS) entry which is preliminary data.</text>
</comment>
<keyword evidence="3" id="KW-1185">Reference proteome</keyword>
<gene>
    <name evidence="2" type="ORF">M9Y10_014655</name>
</gene>
<evidence type="ECO:0000313" key="3">
    <source>
        <dbReference type="Proteomes" id="UP001470230"/>
    </source>
</evidence>
<feature type="region of interest" description="Disordered" evidence="1">
    <location>
        <begin position="14"/>
        <end position="59"/>
    </location>
</feature>
<organism evidence="2 3">
    <name type="scientific">Tritrichomonas musculus</name>
    <dbReference type="NCBI Taxonomy" id="1915356"/>
    <lineage>
        <taxon>Eukaryota</taxon>
        <taxon>Metamonada</taxon>
        <taxon>Parabasalia</taxon>
        <taxon>Tritrichomonadida</taxon>
        <taxon>Tritrichomonadidae</taxon>
        <taxon>Tritrichomonas</taxon>
    </lineage>
</organism>
<proteinExistence type="predicted"/>
<evidence type="ECO:0000256" key="1">
    <source>
        <dbReference type="SAM" id="MobiDB-lite"/>
    </source>
</evidence>
<name>A0ABR2L042_9EUKA</name>
<dbReference type="Proteomes" id="UP001470230">
    <property type="component" value="Unassembled WGS sequence"/>
</dbReference>
<sequence>MICNQIEDNILQRDKEEAFKSNAKSNHSTDTEPEVEGDISALNKKTTEEEEIEKKEVNGGGEEIKRKIRSKNGFDYLIHKIPTYKYENSTRKKRKNNTKMTNKDHNNKGEEEIYLMNELYTNNNRFVSYEEGFLTVAKHCLRYHNKFTREQCRQYLERSYIIDFSHDEFIPFLSHLRSREFNKYFMITQRQLKYI</sequence>
<reference evidence="2 3" key="1">
    <citation type="submission" date="2024-04" db="EMBL/GenBank/DDBJ databases">
        <title>Tritrichomonas musculus Genome.</title>
        <authorList>
            <person name="Alves-Ferreira E."/>
            <person name="Grigg M."/>
            <person name="Lorenzi H."/>
            <person name="Galac M."/>
        </authorList>
    </citation>
    <scope>NUCLEOTIDE SEQUENCE [LARGE SCALE GENOMIC DNA]</scope>
    <source>
        <strain evidence="2 3">EAF2021</strain>
    </source>
</reference>
<dbReference type="EMBL" id="JAPFFF010000002">
    <property type="protein sequence ID" value="KAK8896738.1"/>
    <property type="molecule type" value="Genomic_DNA"/>
</dbReference>